<protein>
    <submittedName>
        <fullName evidence="1">Uncharacterized protein</fullName>
    </submittedName>
</protein>
<reference evidence="1 2" key="1">
    <citation type="journal article" date="2017" name="PLoS Biol.">
        <title>The sea cucumber genome provides insights into morphological evolution and visceral regeneration.</title>
        <authorList>
            <person name="Zhang X."/>
            <person name="Sun L."/>
            <person name="Yuan J."/>
            <person name="Sun Y."/>
            <person name="Gao Y."/>
            <person name="Zhang L."/>
            <person name="Li S."/>
            <person name="Dai H."/>
            <person name="Hamel J.F."/>
            <person name="Liu C."/>
            <person name="Yu Y."/>
            <person name="Liu S."/>
            <person name="Lin W."/>
            <person name="Guo K."/>
            <person name="Jin S."/>
            <person name="Xu P."/>
            <person name="Storey K.B."/>
            <person name="Huan P."/>
            <person name="Zhang T."/>
            <person name="Zhou Y."/>
            <person name="Zhang J."/>
            <person name="Lin C."/>
            <person name="Li X."/>
            <person name="Xing L."/>
            <person name="Huo D."/>
            <person name="Sun M."/>
            <person name="Wang L."/>
            <person name="Mercier A."/>
            <person name="Li F."/>
            <person name="Yang H."/>
            <person name="Xiang J."/>
        </authorList>
    </citation>
    <scope>NUCLEOTIDE SEQUENCE [LARGE SCALE GENOMIC DNA]</scope>
    <source>
        <strain evidence="1">Shaxun</strain>
        <tissue evidence="1">Muscle</tissue>
    </source>
</reference>
<dbReference type="EMBL" id="MRZV01000406">
    <property type="protein sequence ID" value="PIK50752.1"/>
    <property type="molecule type" value="Genomic_DNA"/>
</dbReference>
<dbReference type="Proteomes" id="UP000230750">
    <property type="component" value="Unassembled WGS sequence"/>
</dbReference>
<comment type="caution">
    <text evidence="1">The sequence shown here is derived from an EMBL/GenBank/DDBJ whole genome shotgun (WGS) entry which is preliminary data.</text>
</comment>
<evidence type="ECO:0000313" key="2">
    <source>
        <dbReference type="Proteomes" id="UP000230750"/>
    </source>
</evidence>
<dbReference type="AlphaFoldDB" id="A0A2G8KRZ1"/>
<proteinExistence type="predicted"/>
<evidence type="ECO:0000313" key="1">
    <source>
        <dbReference type="EMBL" id="PIK50752.1"/>
    </source>
</evidence>
<gene>
    <name evidence="1" type="ORF">BSL78_12391</name>
</gene>
<sequence length="104" mass="11770">MGGRTFHFLSRKQESPSSKAKLFAHLIGNHHLMQASLLTSSRIHPTMDNHSTNKSSTRTGSLPAARLHHQLITLTTLRTFIMDRRIIRVDLQTPNINLLIYGVD</sequence>
<organism evidence="1 2">
    <name type="scientific">Stichopus japonicus</name>
    <name type="common">Sea cucumber</name>
    <dbReference type="NCBI Taxonomy" id="307972"/>
    <lineage>
        <taxon>Eukaryota</taxon>
        <taxon>Metazoa</taxon>
        <taxon>Echinodermata</taxon>
        <taxon>Eleutherozoa</taxon>
        <taxon>Echinozoa</taxon>
        <taxon>Holothuroidea</taxon>
        <taxon>Aspidochirotacea</taxon>
        <taxon>Aspidochirotida</taxon>
        <taxon>Stichopodidae</taxon>
        <taxon>Apostichopus</taxon>
    </lineage>
</organism>
<accession>A0A2G8KRZ1</accession>
<name>A0A2G8KRZ1_STIJA</name>
<keyword evidence="2" id="KW-1185">Reference proteome</keyword>